<feature type="transmembrane region" description="Helical" evidence="1">
    <location>
        <begin position="177"/>
        <end position="196"/>
    </location>
</feature>
<evidence type="ECO:0000256" key="1">
    <source>
        <dbReference type="SAM" id="Phobius"/>
    </source>
</evidence>
<accession>A0AAJ0HK86</accession>
<organism evidence="3 4">
    <name type="scientific">Lasiosphaeria hispida</name>
    <dbReference type="NCBI Taxonomy" id="260671"/>
    <lineage>
        <taxon>Eukaryota</taxon>
        <taxon>Fungi</taxon>
        <taxon>Dikarya</taxon>
        <taxon>Ascomycota</taxon>
        <taxon>Pezizomycotina</taxon>
        <taxon>Sordariomycetes</taxon>
        <taxon>Sordariomycetidae</taxon>
        <taxon>Sordariales</taxon>
        <taxon>Lasiosphaeriaceae</taxon>
        <taxon>Lasiosphaeria</taxon>
    </lineage>
</organism>
<keyword evidence="1" id="KW-0472">Membrane</keyword>
<keyword evidence="4" id="KW-1185">Reference proteome</keyword>
<evidence type="ECO:0000313" key="4">
    <source>
        <dbReference type="Proteomes" id="UP001275084"/>
    </source>
</evidence>
<evidence type="ECO:0000313" key="3">
    <source>
        <dbReference type="EMBL" id="KAK3356451.1"/>
    </source>
</evidence>
<dbReference type="Pfam" id="PF20237">
    <property type="entry name" value="DUF6594"/>
    <property type="match status" value="1"/>
</dbReference>
<keyword evidence="1" id="KW-0812">Transmembrane</keyword>
<feature type="transmembrane region" description="Helical" evidence="1">
    <location>
        <begin position="208"/>
        <end position="227"/>
    </location>
</feature>
<protein>
    <recommendedName>
        <fullName evidence="2">DUF6594 domain-containing protein</fullName>
    </recommendedName>
</protein>
<sequence length="257" mass="29058">MASSEDFLILRRFRELNSRSLLYLQNKIAQLEEDLASLDASARQMPDEMADSGTFRGDPLVARTATMERAIPLLQQYNGFLVTYSQIKGWPTAQKYHTQNLDNWFWNHRGAICDEEQEFASHKHDLVAVLNRPKTPLRELIEKFMPLLDTRLFRSTPRDEHIKSPTTLYLSNKRLDAVVFGVVITFGLALLLGPMWTLQFVADGMKRLGIITGFILLFTGLLSSATIAKPFEVLAATAAYAAVLMVFLQMGSGQEDR</sequence>
<feature type="transmembrane region" description="Helical" evidence="1">
    <location>
        <begin position="233"/>
        <end position="251"/>
    </location>
</feature>
<dbReference type="PANTHER" id="PTHR34502:SF4">
    <property type="entry name" value="DUF6594 DOMAIN-CONTAINING PROTEIN"/>
    <property type="match status" value="1"/>
</dbReference>
<dbReference type="AlphaFoldDB" id="A0AAJ0HK86"/>
<gene>
    <name evidence="3" type="ORF">B0T25DRAFT_536795</name>
</gene>
<reference evidence="3" key="1">
    <citation type="journal article" date="2023" name="Mol. Phylogenet. Evol.">
        <title>Genome-scale phylogeny and comparative genomics of the fungal order Sordariales.</title>
        <authorList>
            <person name="Hensen N."/>
            <person name="Bonometti L."/>
            <person name="Westerberg I."/>
            <person name="Brannstrom I.O."/>
            <person name="Guillou S."/>
            <person name="Cros-Aarteil S."/>
            <person name="Calhoun S."/>
            <person name="Haridas S."/>
            <person name="Kuo A."/>
            <person name="Mondo S."/>
            <person name="Pangilinan J."/>
            <person name="Riley R."/>
            <person name="LaButti K."/>
            <person name="Andreopoulos B."/>
            <person name="Lipzen A."/>
            <person name="Chen C."/>
            <person name="Yan M."/>
            <person name="Daum C."/>
            <person name="Ng V."/>
            <person name="Clum A."/>
            <person name="Steindorff A."/>
            <person name="Ohm R.A."/>
            <person name="Martin F."/>
            <person name="Silar P."/>
            <person name="Natvig D.O."/>
            <person name="Lalanne C."/>
            <person name="Gautier V."/>
            <person name="Ament-Velasquez S.L."/>
            <person name="Kruys A."/>
            <person name="Hutchinson M.I."/>
            <person name="Powell A.J."/>
            <person name="Barry K."/>
            <person name="Miller A.N."/>
            <person name="Grigoriev I.V."/>
            <person name="Debuchy R."/>
            <person name="Gladieux P."/>
            <person name="Hiltunen Thoren M."/>
            <person name="Johannesson H."/>
        </authorList>
    </citation>
    <scope>NUCLEOTIDE SEQUENCE</scope>
    <source>
        <strain evidence="3">CBS 955.72</strain>
    </source>
</reference>
<reference evidence="3" key="2">
    <citation type="submission" date="2023-06" db="EMBL/GenBank/DDBJ databases">
        <authorList>
            <consortium name="Lawrence Berkeley National Laboratory"/>
            <person name="Haridas S."/>
            <person name="Hensen N."/>
            <person name="Bonometti L."/>
            <person name="Westerberg I."/>
            <person name="Brannstrom I.O."/>
            <person name="Guillou S."/>
            <person name="Cros-Aarteil S."/>
            <person name="Calhoun S."/>
            <person name="Kuo A."/>
            <person name="Mondo S."/>
            <person name="Pangilinan J."/>
            <person name="Riley R."/>
            <person name="Labutti K."/>
            <person name="Andreopoulos B."/>
            <person name="Lipzen A."/>
            <person name="Chen C."/>
            <person name="Yanf M."/>
            <person name="Daum C."/>
            <person name="Ng V."/>
            <person name="Clum A."/>
            <person name="Steindorff A."/>
            <person name="Ohm R."/>
            <person name="Martin F."/>
            <person name="Silar P."/>
            <person name="Natvig D."/>
            <person name="Lalanne C."/>
            <person name="Gautier V."/>
            <person name="Ament-Velasquez S.L."/>
            <person name="Kruys A."/>
            <person name="Hutchinson M.I."/>
            <person name="Powell A.J."/>
            <person name="Barry K."/>
            <person name="Miller A.N."/>
            <person name="Grigoriev I.V."/>
            <person name="Debuchy R."/>
            <person name="Gladieux P."/>
            <person name="Thoren M.H."/>
            <person name="Johannesson H."/>
        </authorList>
    </citation>
    <scope>NUCLEOTIDE SEQUENCE</scope>
    <source>
        <strain evidence="3">CBS 955.72</strain>
    </source>
</reference>
<dbReference type="InterPro" id="IPR046529">
    <property type="entry name" value="DUF6594"/>
</dbReference>
<dbReference type="EMBL" id="JAUIQD010000003">
    <property type="protein sequence ID" value="KAK3356451.1"/>
    <property type="molecule type" value="Genomic_DNA"/>
</dbReference>
<dbReference type="PANTHER" id="PTHR34502">
    <property type="entry name" value="DUF6594 DOMAIN-CONTAINING PROTEIN-RELATED"/>
    <property type="match status" value="1"/>
</dbReference>
<evidence type="ECO:0000259" key="2">
    <source>
        <dbReference type="Pfam" id="PF20237"/>
    </source>
</evidence>
<dbReference type="Proteomes" id="UP001275084">
    <property type="component" value="Unassembled WGS sequence"/>
</dbReference>
<proteinExistence type="predicted"/>
<keyword evidence="1" id="KW-1133">Transmembrane helix</keyword>
<name>A0AAJ0HK86_9PEZI</name>
<feature type="domain" description="DUF6594" evidence="2">
    <location>
        <begin position="1"/>
        <end position="245"/>
    </location>
</feature>
<comment type="caution">
    <text evidence="3">The sequence shown here is derived from an EMBL/GenBank/DDBJ whole genome shotgun (WGS) entry which is preliminary data.</text>
</comment>